<protein>
    <submittedName>
        <fullName evidence="1">Uncharacterized protein</fullName>
    </submittedName>
</protein>
<proteinExistence type="predicted"/>
<sequence length="102" mass="11277">MFTRSGEPLTVRLAQDIYAFIGVAVGRDPYLLKQMMSTAKARKSAVVRAIPDIETENQVGNGRQPGKCMCSSDICTLKDQNSTLQADHLILKQAMYASNELR</sequence>
<accession>A0A9D4JY92</accession>
<gene>
    <name evidence="1" type="ORF">DPMN_126571</name>
</gene>
<comment type="caution">
    <text evidence="1">The sequence shown here is derived from an EMBL/GenBank/DDBJ whole genome shotgun (WGS) entry which is preliminary data.</text>
</comment>
<organism evidence="1 2">
    <name type="scientific">Dreissena polymorpha</name>
    <name type="common">Zebra mussel</name>
    <name type="synonym">Mytilus polymorpha</name>
    <dbReference type="NCBI Taxonomy" id="45954"/>
    <lineage>
        <taxon>Eukaryota</taxon>
        <taxon>Metazoa</taxon>
        <taxon>Spiralia</taxon>
        <taxon>Lophotrochozoa</taxon>
        <taxon>Mollusca</taxon>
        <taxon>Bivalvia</taxon>
        <taxon>Autobranchia</taxon>
        <taxon>Heteroconchia</taxon>
        <taxon>Euheterodonta</taxon>
        <taxon>Imparidentia</taxon>
        <taxon>Neoheterodontei</taxon>
        <taxon>Myida</taxon>
        <taxon>Dreissenoidea</taxon>
        <taxon>Dreissenidae</taxon>
        <taxon>Dreissena</taxon>
    </lineage>
</organism>
<dbReference type="AlphaFoldDB" id="A0A9D4JY92"/>
<reference evidence="1" key="1">
    <citation type="journal article" date="2019" name="bioRxiv">
        <title>The Genome of the Zebra Mussel, Dreissena polymorpha: A Resource for Invasive Species Research.</title>
        <authorList>
            <person name="McCartney M.A."/>
            <person name="Auch B."/>
            <person name="Kono T."/>
            <person name="Mallez S."/>
            <person name="Zhang Y."/>
            <person name="Obille A."/>
            <person name="Becker A."/>
            <person name="Abrahante J.E."/>
            <person name="Garbe J."/>
            <person name="Badalamenti J.P."/>
            <person name="Herman A."/>
            <person name="Mangelson H."/>
            <person name="Liachko I."/>
            <person name="Sullivan S."/>
            <person name="Sone E.D."/>
            <person name="Koren S."/>
            <person name="Silverstein K.A.T."/>
            <person name="Beckman K.B."/>
            <person name="Gohl D.M."/>
        </authorList>
    </citation>
    <scope>NUCLEOTIDE SEQUENCE</scope>
    <source>
        <strain evidence="1">Duluth1</strain>
        <tissue evidence="1">Whole animal</tissue>
    </source>
</reference>
<dbReference type="EMBL" id="JAIWYP010000005">
    <property type="protein sequence ID" value="KAH3824718.1"/>
    <property type="molecule type" value="Genomic_DNA"/>
</dbReference>
<reference evidence="1" key="2">
    <citation type="submission" date="2020-11" db="EMBL/GenBank/DDBJ databases">
        <authorList>
            <person name="McCartney M.A."/>
            <person name="Auch B."/>
            <person name="Kono T."/>
            <person name="Mallez S."/>
            <person name="Becker A."/>
            <person name="Gohl D.M."/>
            <person name="Silverstein K.A.T."/>
            <person name="Koren S."/>
            <person name="Bechman K.B."/>
            <person name="Herman A."/>
            <person name="Abrahante J.E."/>
            <person name="Garbe J."/>
        </authorList>
    </citation>
    <scope>NUCLEOTIDE SEQUENCE</scope>
    <source>
        <strain evidence="1">Duluth1</strain>
        <tissue evidence="1">Whole animal</tissue>
    </source>
</reference>
<dbReference type="Proteomes" id="UP000828390">
    <property type="component" value="Unassembled WGS sequence"/>
</dbReference>
<keyword evidence="2" id="KW-1185">Reference proteome</keyword>
<evidence type="ECO:0000313" key="1">
    <source>
        <dbReference type="EMBL" id="KAH3824718.1"/>
    </source>
</evidence>
<evidence type="ECO:0000313" key="2">
    <source>
        <dbReference type="Proteomes" id="UP000828390"/>
    </source>
</evidence>
<name>A0A9D4JY92_DREPO</name>